<reference evidence="2 3" key="1">
    <citation type="submission" date="2024-03" db="EMBL/GenBank/DDBJ databases">
        <title>Draft genome sequence of Klenkia terrae.</title>
        <authorList>
            <person name="Duangmal K."/>
            <person name="Chantavorakit T."/>
        </authorList>
    </citation>
    <scope>NUCLEOTIDE SEQUENCE [LARGE SCALE GENOMIC DNA]</scope>
    <source>
        <strain evidence="2 3">JCM 17786</strain>
    </source>
</reference>
<name>A0ABU8E9E1_9ACTN</name>
<feature type="domain" description="SnoaL-like" evidence="1">
    <location>
        <begin position="22"/>
        <end position="135"/>
    </location>
</feature>
<evidence type="ECO:0000259" key="1">
    <source>
        <dbReference type="Pfam" id="PF13474"/>
    </source>
</evidence>
<sequence>MPAPDVTVRGALSQSEGEAVWAAVATVYAGFLGGDAGAVDAVLAHDVTIWNHDHVPLMQGTADLDAVRAARVTDPAPGPAVAALAPHTVLVDAHGDVAWCRHLLDVTTADGSTSTARVTDVLRRDGERWTIVHHHEQEIPPHGLP</sequence>
<dbReference type="SUPFAM" id="SSF54427">
    <property type="entry name" value="NTF2-like"/>
    <property type="match status" value="1"/>
</dbReference>
<gene>
    <name evidence="2" type="ORF">UXQ13_13505</name>
</gene>
<evidence type="ECO:0000313" key="2">
    <source>
        <dbReference type="EMBL" id="MEI4279481.1"/>
    </source>
</evidence>
<evidence type="ECO:0000313" key="3">
    <source>
        <dbReference type="Proteomes" id="UP001373496"/>
    </source>
</evidence>
<dbReference type="RefSeq" id="WP_336392442.1">
    <property type="nucleotide sequence ID" value="NZ_JBAPLV010000014.1"/>
</dbReference>
<dbReference type="Pfam" id="PF13474">
    <property type="entry name" value="SnoaL_3"/>
    <property type="match status" value="1"/>
</dbReference>
<protein>
    <submittedName>
        <fullName evidence="2">Nuclear transport factor 2 family protein</fullName>
    </submittedName>
</protein>
<dbReference type="Proteomes" id="UP001373496">
    <property type="component" value="Unassembled WGS sequence"/>
</dbReference>
<dbReference type="EMBL" id="JBAPLV010000014">
    <property type="protein sequence ID" value="MEI4279481.1"/>
    <property type="molecule type" value="Genomic_DNA"/>
</dbReference>
<proteinExistence type="predicted"/>
<dbReference type="InterPro" id="IPR032710">
    <property type="entry name" value="NTF2-like_dom_sf"/>
</dbReference>
<dbReference type="Gene3D" id="3.10.450.50">
    <property type="match status" value="1"/>
</dbReference>
<dbReference type="InterPro" id="IPR037401">
    <property type="entry name" value="SnoaL-like"/>
</dbReference>
<accession>A0ABU8E9E1</accession>
<keyword evidence="3" id="KW-1185">Reference proteome</keyword>
<organism evidence="2 3">
    <name type="scientific">Klenkia terrae</name>
    <dbReference type="NCBI Taxonomy" id="1052259"/>
    <lineage>
        <taxon>Bacteria</taxon>
        <taxon>Bacillati</taxon>
        <taxon>Actinomycetota</taxon>
        <taxon>Actinomycetes</taxon>
        <taxon>Geodermatophilales</taxon>
        <taxon>Geodermatophilaceae</taxon>
        <taxon>Klenkia</taxon>
    </lineage>
</organism>
<comment type="caution">
    <text evidence="2">The sequence shown here is derived from an EMBL/GenBank/DDBJ whole genome shotgun (WGS) entry which is preliminary data.</text>
</comment>